<keyword evidence="3" id="KW-1185">Reference proteome</keyword>
<gene>
    <name evidence="2" type="ORF">H1P_120002</name>
</gene>
<sequence length="136" mass="15876">MSTINTVNNNDLVGHYNKKIAYLLIVFGSISLLFSIIHLLIGDFPHFWFGSFGIFVGYFYLNKPCFSYKNGELCRYSLLGKKVKKYQLNSLSELIVENEKIYFLSHEKIIKIPIAKIIVDRDDWQNLMARIKAEKF</sequence>
<keyword evidence="1" id="KW-0472">Membrane</keyword>
<evidence type="ECO:0000313" key="3">
    <source>
        <dbReference type="Proteomes" id="UP000320055"/>
    </source>
</evidence>
<accession>A0A563VJX6</accession>
<dbReference type="AlphaFoldDB" id="A0A563VJX6"/>
<keyword evidence="1" id="KW-0812">Transmembrane</keyword>
<dbReference type="RefSeq" id="WP_144863886.1">
    <property type="nucleotide sequence ID" value="NZ_LR213775.1"/>
</dbReference>
<protein>
    <submittedName>
        <fullName evidence="2">Uncharacterized protein</fullName>
    </submittedName>
</protein>
<keyword evidence="1" id="KW-1133">Transmembrane helix</keyword>
<proteinExistence type="predicted"/>
<feature type="transmembrane region" description="Helical" evidence="1">
    <location>
        <begin position="20"/>
        <end position="40"/>
    </location>
</feature>
<evidence type="ECO:0000256" key="1">
    <source>
        <dbReference type="SAM" id="Phobius"/>
    </source>
</evidence>
<feature type="transmembrane region" description="Helical" evidence="1">
    <location>
        <begin position="46"/>
        <end position="61"/>
    </location>
</feature>
<reference evidence="2 3" key="1">
    <citation type="submission" date="2019-01" db="EMBL/GenBank/DDBJ databases">
        <authorList>
            <person name="Brito A."/>
        </authorList>
    </citation>
    <scope>NUCLEOTIDE SEQUENCE [LARGE SCALE GENOMIC DNA]</scope>
    <source>
        <strain evidence="2">1</strain>
    </source>
</reference>
<dbReference type="Proteomes" id="UP000320055">
    <property type="component" value="Unassembled WGS sequence"/>
</dbReference>
<dbReference type="EMBL" id="CAACVJ010000024">
    <property type="protein sequence ID" value="VEP11786.1"/>
    <property type="molecule type" value="Genomic_DNA"/>
</dbReference>
<evidence type="ECO:0000313" key="2">
    <source>
        <dbReference type="EMBL" id="VEP11786.1"/>
    </source>
</evidence>
<organism evidence="2 3">
    <name type="scientific">Hyella patelloides LEGE 07179</name>
    <dbReference type="NCBI Taxonomy" id="945734"/>
    <lineage>
        <taxon>Bacteria</taxon>
        <taxon>Bacillati</taxon>
        <taxon>Cyanobacteriota</taxon>
        <taxon>Cyanophyceae</taxon>
        <taxon>Pleurocapsales</taxon>
        <taxon>Hyellaceae</taxon>
        <taxon>Hyella</taxon>
    </lineage>
</organism>
<name>A0A563VJX6_9CYAN</name>